<protein>
    <recommendedName>
        <fullName evidence="4">RRM domain-containing protein</fullName>
    </recommendedName>
</protein>
<evidence type="ECO:0008006" key="4">
    <source>
        <dbReference type="Google" id="ProtNLM"/>
    </source>
</evidence>
<dbReference type="GO" id="GO:0003676">
    <property type="term" value="F:nucleic acid binding"/>
    <property type="evidence" value="ECO:0007669"/>
    <property type="project" value="InterPro"/>
</dbReference>
<accession>A0A8H5YU47</accession>
<dbReference type="Proteomes" id="UP000544331">
    <property type="component" value="Unassembled WGS sequence"/>
</dbReference>
<reference evidence="2 3" key="1">
    <citation type="submission" date="2020-05" db="EMBL/GenBank/DDBJ databases">
        <title>Identification and distribution of gene clusters putatively required for synthesis of sphingolipid metabolism inhibitors in phylogenetically diverse species of the filamentous fungus Fusarium.</title>
        <authorList>
            <person name="Kim H.-S."/>
            <person name="Busman M."/>
            <person name="Brown D.W."/>
            <person name="Divon H."/>
            <person name="Uhlig S."/>
            <person name="Proctor R.H."/>
        </authorList>
    </citation>
    <scope>NUCLEOTIDE SEQUENCE [LARGE SCALE GENOMIC DNA]</scope>
    <source>
        <strain evidence="2 3">NRRL 66235</strain>
    </source>
</reference>
<evidence type="ECO:0000256" key="1">
    <source>
        <dbReference type="SAM" id="MobiDB-lite"/>
    </source>
</evidence>
<feature type="compositionally biased region" description="Acidic residues" evidence="1">
    <location>
        <begin position="185"/>
        <end position="199"/>
    </location>
</feature>
<name>A0A8H5YU47_9HYPO</name>
<comment type="caution">
    <text evidence="2">The sequence shown here is derived from an EMBL/GenBank/DDBJ whole genome shotgun (WGS) entry which is preliminary data.</text>
</comment>
<evidence type="ECO:0000313" key="3">
    <source>
        <dbReference type="Proteomes" id="UP000544331"/>
    </source>
</evidence>
<dbReference type="InterPro" id="IPR035979">
    <property type="entry name" value="RBD_domain_sf"/>
</dbReference>
<keyword evidence="3" id="KW-1185">Reference proteome</keyword>
<feature type="region of interest" description="Disordered" evidence="1">
    <location>
        <begin position="171"/>
        <end position="261"/>
    </location>
</feature>
<evidence type="ECO:0000313" key="2">
    <source>
        <dbReference type="EMBL" id="KAF5718898.1"/>
    </source>
</evidence>
<sequence length="732" mass="80958">MSPPTTNGDRGPASEQGIWDFLSFRSDEQSSHSSDFGAAFGDLDSHPSDMSLSLSAASGEVTRYFDERDDIIHGKLASFETQLDFMSDEANFPNLTSEELMSQREAREQAHADLLKLKEENQANRVRYDELRDEIIGSTDGNLTPTQVLAKMEELSRVAVDLEQSNTALRRLSEAQGDSSSRSDGDDEASSDEDSDESSDPPNSPADSSSEIESQFAPRSDGNSAADGGTNDASITHQVAASDDQDSPTINENGTIPLRSDDPTYKIDVKSVFDPDETADSRRVLLNKIPQGTTLTQIADAVCGVGGLIRISIMDNLGNSGTAFKVACVEFRDSAAAKKYVANIKANGLELINSTGRFFNIEVKLINSTSSYDSRHGHPLEYGVGSHSEHSGRCITLENFPTSAIWHLFTRFGTKYIIRASFLPNNKQMNGKLSVEFSSVFEAGRLCYMILNQVFLPYHGPAAQMGFGPTPSDRDVEELTSSVSNTIAYVSPKHLSDAWNVQPFNLFTPSSNFAYGAPIPRRAVTSRTSSMNVEVVSRTPSMNVVPPTHSMNLEVPPTPSMNAEASRTLSTVEMLQNPSQYTGTTVVPHILVRDDKNSPVLRDIQMTNITFNFVDGQTKYIIVKGQVYSRHINGDIYTKLDEQELMRLKQDNVLKPNWAPFWMHYCEANEIPYLPKYAEYGRVANIRRNLNKKFGLPESWNPERLTTIPSQIKAYLNPKSRKVVSTSEAERK</sequence>
<organism evidence="2 3">
    <name type="scientific">Fusarium mundagurra</name>
    <dbReference type="NCBI Taxonomy" id="1567541"/>
    <lineage>
        <taxon>Eukaryota</taxon>
        <taxon>Fungi</taxon>
        <taxon>Dikarya</taxon>
        <taxon>Ascomycota</taxon>
        <taxon>Pezizomycotina</taxon>
        <taxon>Sordariomycetes</taxon>
        <taxon>Hypocreomycetidae</taxon>
        <taxon>Hypocreales</taxon>
        <taxon>Nectriaceae</taxon>
        <taxon>Fusarium</taxon>
        <taxon>Fusarium fujikuroi species complex</taxon>
    </lineage>
</organism>
<dbReference type="OrthoDB" id="4865224at2759"/>
<dbReference type="SUPFAM" id="SSF54928">
    <property type="entry name" value="RNA-binding domain, RBD"/>
    <property type="match status" value="1"/>
</dbReference>
<dbReference type="EMBL" id="JAAOAN010000159">
    <property type="protein sequence ID" value="KAF5718898.1"/>
    <property type="molecule type" value="Genomic_DNA"/>
</dbReference>
<proteinExistence type="predicted"/>
<dbReference type="AlphaFoldDB" id="A0A8H5YU47"/>
<gene>
    <name evidence="2" type="ORF">FMUND_4973</name>
</gene>